<dbReference type="Pfam" id="PF09954">
    <property type="entry name" value="DUF2188"/>
    <property type="match status" value="1"/>
</dbReference>
<sequence>MPGRNDNGPEKYFGNRAGTGKANYHVVPDDGKWALKKEGEEEQMMQEDDKSQVVSRAKELAEEYGSMAIIHDDDGKIEDQIEY</sequence>
<feature type="region of interest" description="Disordered" evidence="1">
    <location>
        <begin position="1"/>
        <end position="25"/>
    </location>
</feature>
<comment type="caution">
    <text evidence="2">The sequence shown here is derived from an EMBL/GenBank/DDBJ whole genome shotgun (WGS) entry which is preliminary data.</text>
</comment>
<gene>
    <name evidence="2" type="ORF">AV656_01005</name>
</gene>
<dbReference type="Proteomes" id="UP000076490">
    <property type="component" value="Unassembled WGS sequence"/>
</dbReference>
<proteinExistence type="predicted"/>
<evidence type="ECO:0000313" key="3">
    <source>
        <dbReference type="Proteomes" id="UP000076490"/>
    </source>
</evidence>
<name>A0A165HGR8_9BACL</name>
<evidence type="ECO:0008006" key="4">
    <source>
        <dbReference type="Google" id="ProtNLM"/>
    </source>
</evidence>
<protein>
    <recommendedName>
        <fullName evidence="4">DUF2188 domain-containing protein</fullName>
    </recommendedName>
</protein>
<dbReference type="RefSeq" id="WP_063177946.1">
    <property type="nucleotide sequence ID" value="NZ_LQNT01000001.1"/>
</dbReference>
<evidence type="ECO:0000256" key="1">
    <source>
        <dbReference type="SAM" id="MobiDB-lite"/>
    </source>
</evidence>
<accession>A0A165HGR8</accession>
<dbReference type="AlphaFoldDB" id="A0A165HGR8"/>
<evidence type="ECO:0000313" key="2">
    <source>
        <dbReference type="EMBL" id="KZE39894.1"/>
    </source>
</evidence>
<reference evidence="2 3" key="1">
    <citation type="submission" date="2016-01" db="EMBL/GenBank/DDBJ databases">
        <title>Whole genome sequencing of Bhargavaea cecembensis T14.</title>
        <authorList>
            <person name="Hong K.W."/>
        </authorList>
    </citation>
    <scope>NUCLEOTIDE SEQUENCE [LARGE SCALE GENOMIC DNA]</scope>
    <source>
        <strain evidence="2 3">T14</strain>
    </source>
</reference>
<organism evidence="2 3">
    <name type="scientific">Bhargavaea cecembensis</name>
    <dbReference type="NCBI Taxonomy" id="394098"/>
    <lineage>
        <taxon>Bacteria</taxon>
        <taxon>Bacillati</taxon>
        <taxon>Bacillota</taxon>
        <taxon>Bacilli</taxon>
        <taxon>Bacillales</taxon>
        <taxon>Caryophanaceae</taxon>
        <taxon>Bhargavaea</taxon>
    </lineage>
</organism>
<dbReference type="InterPro" id="IPR018691">
    <property type="entry name" value="DUF2188"/>
</dbReference>
<dbReference type="OrthoDB" id="2168035at2"/>
<dbReference type="EMBL" id="LQNT01000001">
    <property type="protein sequence ID" value="KZE39894.1"/>
    <property type="molecule type" value="Genomic_DNA"/>
</dbReference>